<protein>
    <recommendedName>
        <fullName evidence="8">Mitochondrial carrier protein</fullName>
    </recommendedName>
</protein>
<dbReference type="Pfam" id="PF00153">
    <property type="entry name" value="Mito_carr"/>
    <property type="match status" value="1"/>
</dbReference>
<evidence type="ECO:0008006" key="8">
    <source>
        <dbReference type="Google" id="ProtNLM"/>
    </source>
</evidence>
<name>A0A9W7AKQ6_9STRA</name>
<keyword evidence="5" id="KW-0813">Transport</keyword>
<organism evidence="6 7">
    <name type="scientific">Triparma retinervis</name>
    <dbReference type="NCBI Taxonomy" id="2557542"/>
    <lineage>
        <taxon>Eukaryota</taxon>
        <taxon>Sar</taxon>
        <taxon>Stramenopiles</taxon>
        <taxon>Ochrophyta</taxon>
        <taxon>Bolidophyceae</taxon>
        <taxon>Parmales</taxon>
        <taxon>Triparmaceae</taxon>
        <taxon>Triparma</taxon>
    </lineage>
</organism>
<evidence type="ECO:0000256" key="4">
    <source>
        <dbReference type="PROSITE-ProRule" id="PRU00282"/>
    </source>
</evidence>
<dbReference type="GO" id="GO:0016020">
    <property type="term" value="C:membrane"/>
    <property type="evidence" value="ECO:0007669"/>
    <property type="project" value="UniProtKB-SubCell"/>
</dbReference>
<comment type="similarity">
    <text evidence="5">Belongs to the mitochondrial carrier (TC 2.A.29) family.</text>
</comment>
<dbReference type="AlphaFoldDB" id="A0A9W7AKQ6"/>
<dbReference type="Proteomes" id="UP001165082">
    <property type="component" value="Unassembled WGS sequence"/>
</dbReference>
<evidence type="ECO:0000256" key="3">
    <source>
        <dbReference type="ARBA" id="ARBA00023136"/>
    </source>
</evidence>
<keyword evidence="3 4" id="KW-0472">Membrane</keyword>
<accession>A0A9W7AKQ6</accession>
<keyword evidence="7" id="KW-1185">Reference proteome</keyword>
<dbReference type="InterPro" id="IPR018108">
    <property type="entry name" value="MCP_transmembrane"/>
</dbReference>
<dbReference type="SUPFAM" id="SSF103506">
    <property type="entry name" value="Mitochondrial carrier"/>
    <property type="match status" value="1"/>
</dbReference>
<sequence>MTNLRSSKIAGPNCVEVSKAASIPRPNGNRKTLSFTQQFMISFTSGCMSGGLSSVVCAPMDIIKTRMQVSGTLPEPMR</sequence>
<evidence type="ECO:0000313" key="6">
    <source>
        <dbReference type="EMBL" id="GMH71685.1"/>
    </source>
</evidence>
<comment type="caution">
    <text evidence="6">The sequence shown here is derived from an EMBL/GenBank/DDBJ whole genome shotgun (WGS) entry which is preliminary data.</text>
</comment>
<gene>
    <name evidence="6" type="ORF">TrRE_jg2157</name>
</gene>
<dbReference type="EMBL" id="BRXZ01002860">
    <property type="protein sequence ID" value="GMH71685.1"/>
    <property type="molecule type" value="Genomic_DNA"/>
</dbReference>
<evidence type="ECO:0000256" key="2">
    <source>
        <dbReference type="ARBA" id="ARBA00022692"/>
    </source>
</evidence>
<comment type="subcellular location">
    <subcellularLocation>
        <location evidence="1">Membrane</location>
        <topology evidence="1">Multi-pass membrane protein</topology>
    </subcellularLocation>
</comment>
<keyword evidence="2 4" id="KW-0812">Transmembrane</keyword>
<dbReference type="OrthoDB" id="1747031at2759"/>
<reference evidence="6" key="1">
    <citation type="submission" date="2022-07" db="EMBL/GenBank/DDBJ databases">
        <title>Genome analysis of Parmales, a sister group of diatoms, reveals the evolutionary specialization of diatoms from phago-mixotrophs to photoautotrophs.</title>
        <authorList>
            <person name="Ban H."/>
            <person name="Sato S."/>
            <person name="Yoshikawa S."/>
            <person name="Kazumasa Y."/>
            <person name="Nakamura Y."/>
            <person name="Ichinomiya M."/>
            <person name="Saitoh K."/>
            <person name="Sato N."/>
            <person name="Blanc-Mathieu R."/>
            <person name="Endo H."/>
            <person name="Kuwata A."/>
            <person name="Ogata H."/>
        </authorList>
    </citation>
    <scope>NUCLEOTIDE SEQUENCE</scope>
</reference>
<evidence type="ECO:0000256" key="1">
    <source>
        <dbReference type="ARBA" id="ARBA00004141"/>
    </source>
</evidence>
<feature type="repeat" description="Solcar" evidence="4">
    <location>
        <begin position="37"/>
        <end position="78"/>
    </location>
</feature>
<evidence type="ECO:0000256" key="5">
    <source>
        <dbReference type="RuleBase" id="RU000488"/>
    </source>
</evidence>
<dbReference type="PROSITE" id="PS50920">
    <property type="entry name" value="SOLCAR"/>
    <property type="match status" value="1"/>
</dbReference>
<evidence type="ECO:0000313" key="7">
    <source>
        <dbReference type="Proteomes" id="UP001165082"/>
    </source>
</evidence>
<dbReference type="InterPro" id="IPR023395">
    <property type="entry name" value="MCP_dom_sf"/>
</dbReference>
<dbReference type="Gene3D" id="1.50.40.10">
    <property type="entry name" value="Mitochondrial carrier domain"/>
    <property type="match status" value="1"/>
</dbReference>
<proteinExistence type="inferred from homology"/>